<dbReference type="WBParaSite" id="maker-unitig_25937-snap-gene-0.1-mRNA-1">
    <property type="protein sequence ID" value="maker-unitig_25937-snap-gene-0.1-mRNA-1"/>
    <property type="gene ID" value="maker-unitig_25937-snap-gene-0.1"/>
</dbReference>
<proteinExistence type="predicted"/>
<sequence length="137" mass="15167">RLLLGFWPERQARRKFQLSGGIVEYSRTSAKSRRQGPPPPRRVCDLSLAAGSAGARRRSGSKLDSAASVGVEEAVPRRHRATSAALALGMNLADTRNWLLMFFKVEQTVQGWAWRQRDCLSADCGPAAAWKLKDTED</sequence>
<evidence type="ECO:0000313" key="1">
    <source>
        <dbReference type="Proteomes" id="UP000095280"/>
    </source>
</evidence>
<evidence type="ECO:0000313" key="2">
    <source>
        <dbReference type="WBParaSite" id="maker-unitig_25937-snap-gene-0.1-mRNA-1"/>
    </source>
</evidence>
<protein>
    <submittedName>
        <fullName evidence="2">PH domain-containing protein</fullName>
    </submittedName>
</protein>
<reference evidence="2" key="1">
    <citation type="submission" date="2016-11" db="UniProtKB">
        <authorList>
            <consortium name="WormBaseParasite"/>
        </authorList>
    </citation>
    <scope>IDENTIFICATION</scope>
</reference>
<name>A0A1I8F9I6_9PLAT</name>
<keyword evidence="1" id="KW-1185">Reference proteome</keyword>
<organism evidence="1 2">
    <name type="scientific">Macrostomum lignano</name>
    <dbReference type="NCBI Taxonomy" id="282301"/>
    <lineage>
        <taxon>Eukaryota</taxon>
        <taxon>Metazoa</taxon>
        <taxon>Spiralia</taxon>
        <taxon>Lophotrochozoa</taxon>
        <taxon>Platyhelminthes</taxon>
        <taxon>Rhabditophora</taxon>
        <taxon>Macrostomorpha</taxon>
        <taxon>Macrostomida</taxon>
        <taxon>Macrostomidae</taxon>
        <taxon>Macrostomum</taxon>
    </lineage>
</organism>
<dbReference type="Proteomes" id="UP000095280">
    <property type="component" value="Unplaced"/>
</dbReference>
<dbReference type="AlphaFoldDB" id="A0A1I8F9I6"/>
<accession>A0A1I8F9I6</accession>